<accession>A0ABV7JAB8</accession>
<feature type="transmembrane region" description="Helical" evidence="7">
    <location>
        <begin position="67"/>
        <end position="86"/>
    </location>
</feature>
<dbReference type="Proteomes" id="UP001595533">
    <property type="component" value="Unassembled WGS sequence"/>
</dbReference>
<dbReference type="EMBL" id="JBHRTS010000001">
    <property type="protein sequence ID" value="MFC3193178.1"/>
    <property type="molecule type" value="Genomic_DNA"/>
</dbReference>
<dbReference type="Pfam" id="PF01914">
    <property type="entry name" value="MarC"/>
    <property type="match status" value="1"/>
</dbReference>
<evidence type="ECO:0000256" key="7">
    <source>
        <dbReference type="RuleBase" id="RU362048"/>
    </source>
</evidence>
<reference evidence="9" key="1">
    <citation type="journal article" date="2019" name="Int. J. Syst. Evol. Microbiol.">
        <title>The Global Catalogue of Microorganisms (GCM) 10K type strain sequencing project: providing services to taxonomists for standard genome sequencing and annotation.</title>
        <authorList>
            <consortium name="The Broad Institute Genomics Platform"/>
            <consortium name="The Broad Institute Genome Sequencing Center for Infectious Disease"/>
            <person name="Wu L."/>
            <person name="Ma J."/>
        </authorList>
    </citation>
    <scope>NUCLEOTIDE SEQUENCE [LARGE SCALE GENOMIC DNA]</scope>
    <source>
        <strain evidence="9">KCTC 42953</strain>
    </source>
</reference>
<sequence>MDILSATILLFLILDPLGNIPIFLSQLEKVEHRFRVLVRELLLALAILFLFLFFGKQMLDFLHLEQVSVSLAGAIILFIIALRMIFPASKQYGDEEEASQEAPFLVPMAIPLVAGPSILATLILLASKHPDQFDVLAIALFIAWLLSAVILLSATAMQKYLGKNGMIAIERLMGMILIAIAVQMFLDGIRTFLASV</sequence>
<evidence type="ECO:0000313" key="9">
    <source>
        <dbReference type="Proteomes" id="UP001595533"/>
    </source>
</evidence>
<comment type="caution">
    <text evidence="8">The sequence shown here is derived from an EMBL/GenBank/DDBJ whole genome shotgun (WGS) entry which is preliminary data.</text>
</comment>
<dbReference type="PANTHER" id="PTHR33508">
    <property type="entry name" value="UPF0056 MEMBRANE PROTEIN YHCE"/>
    <property type="match status" value="1"/>
</dbReference>
<dbReference type="NCBIfam" id="NF008010">
    <property type="entry name" value="PRK10739.1"/>
    <property type="match status" value="1"/>
</dbReference>
<evidence type="ECO:0000313" key="8">
    <source>
        <dbReference type="EMBL" id="MFC3193178.1"/>
    </source>
</evidence>
<feature type="transmembrane region" description="Helical" evidence="7">
    <location>
        <begin position="133"/>
        <end position="156"/>
    </location>
</feature>
<name>A0ABV7JAB8_9GAMM</name>
<evidence type="ECO:0000256" key="6">
    <source>
        <dbReference type="ARBA" id="ARBA00023136"/>
    </source>
</evidence>
<comment type="similarity">
    <text evidence="2 7">Belongs to the UPF0056 (MarC) family.</text>
</comment>
<keyword evidence="9" id="KW-1185">Reference proteome</keyword>
<dbReference type="NCBIfam" id="TIGR00427">
    <property type="entry name" value="NAAT family transporter"/>
    <property type="match status" value="1"/>
</dbReference>
<dbReference type="InterPro" id="IPR002771">
    <property type="entry name" value="Multi_antbiot-R_MarC"/>
</dbReference>
<keyword evidence="5 7" id="KW-1133">Transmembrane helix</keyword>
<feature type="transmembrane region" description="Helical" evidence="7">
    <location>
        <begin position="168"/>
        <end position="186"/>
    </location>
</feature>
<feature type="transmembrane region" description="Helical" evidence="7">
    <location>
        <begin position="36"/>
        <end position="55"/>
    </location>
</feature>
<keyword evidence="3" id="KW-1003">Cell membrane</keyword>
<feature type="transmembrane region" description="Helical" evidence="7">
    <location>
        <begin position="6"/>
        <end position="24"/>
    </location>
</feature>
<dbReference type="PANTHER" id="PTHR33508:SF10">
    <property type="entry name" value="UPF0056 INNER MEMBRANE PROTEIN YHGN"/>
    <property type="match status" value="1"/>
</dbReference>
<evidence type="ECO:0000256" key="1">
    <source>
        <dbReference type="ARBA" id="ARBA00004651"/>
    </source>
</evidence>
<evidence type="ECO:0000256" key="3">
    <source>
        <dbReference type="ARBA" id="ARBA00022475"/>
    </source>
</evidence>
<comment type="subcellular location">
    <subcellularLocation>
        <location evidence="1 7">Cell membrane</location>
        <topology evidence="1 7">Multi-pass membrane protein</topology>
    </subcellularLocation>
</comment>
<dbReference type="RefSeq" id="WP_077409826.1">
    <property type="nucleotide sequence ID" value="NZ_JBHRTS010000001.1"/>
</dbReference>
<evidence type="ECO:0000256" key="2">
    <source>
        <dbReference type="ARBA" id="ARBA00009784"/>
    </source>
</evidence>
<evidence type="ECO:0000256" key="4">
    <source>
        <dbReference type="ARBA" id="ARBA00022692"/>
    </source>
</evidence>
<proteinExistence type="inferred from homology"/>
<keyword evidence="6 7" id="KW-0472">Membrane</keyword>
<feature type="transmembrane region" description="Helical" evidence="7">
    <location>
        <begin position="106"/>
        <end position="127"/>
    </location>
</feature>
<evidence type="ECO:0000256" key="5">
    <source>
        <dbReference type="ARBA" id="ARBA00022989"/>
    </source>
</evidence>
<protein>
    <recommendedName>
        <fullName evidence="7">UPF0056 membrane protein</fullName>
    </recommendedName>
</protein>
<organism evidence="8 9">
    <name type="scientific">Marinicella sediminis</name>
    <dbReference type="NCBI Taxonomy" id="1792834"/>
    <lineage>
        <taxon>Bacteria</taxon>
        <taxon>Pseudomonadati</taxon>
        <taxon>Pseudomonadota</taxon>
        <taxon>Gammaproteobacteria</taxon>
        <taxon>Lysobacterales</taxon>
        <taxon>Marinicellaceae</taxon>
        <taxon>Marinicella</taxon>
    </lineage>
</organism>
<gene>
    <name evidence="8" type="ORF">ACFODZ_02875</name>
</gene>
<keyword evidence="4 7" id="KW-0812">Transmembrane</keyword>